<dbReference type="GO" id="GO:0005506">
    <property type="term" value="F:iron ion binding"/>
    <property type="evidence" value="ECO:0007669"/>
    <property type="project" value="InterPro"/>
</dbReference>
<sequence length="230" mass="26046">MEAEKNLTGKIISSVVLGGLLVVVIYVYNLLVLKPNRLRSKLEKQGIRGPSPSFLLGNIPEMKRILVQFQSTAKTALKDPHHDGVALAHDWLPTVFPCFEQWRNEYGPIFVYSTGNIQQLYIADPEMVKEVSLCVSLDLGKPSYLSKDRGAMLGQGIFSSSGPIWAHQRKIIAPELYFHKVKVCKSLSYYNQLMVNRNICAFLNFSNEINHPKQMQVSMIEFLLLYIATK</sequence>
<comment type="subcellular location">
    <subcellularLocation>
        <location evidence="1">Membrane</location>
    </subcellularLocation>
</comment>
<dbReference type="SUPFAM" id="SSF48264">
    <property type="entry name" value="Cytochrome P450"/>
    <property type="match status" value="1"/>
</dbReference>
<dbReference type="InterPro" id="IPR036396">
    <property type="entry name" value="Cyt_P450_sf"/>
</dbReference>
<protein>
    <recommendedName>
        <fullName evidence="14">Cytochrome P450</fullName>
    </recommendedName>
</protein>
<dbReference type="GO" id="GO:0004497">
    <property type="term" value="F:monooxygenase activity"/>
    <property type="evidence" value="ECO:0007669"/>
    <property type="project" value="UniProtKB-KW"/>
</dbReference>
<dbReference type="GO" id="GO:0016020">
    <property type="term" value="C:membrane"/>
    <property type="evidence" value="ECO:0007669"/>
    <property type="project" value="UniProtKB-SubCell"/>
</dbReference>
<keyword evidence="6 11" id="KW-1133">Transmembrane helix</keyword>
<dbReference type="PANTHER" id="PTHR24282">
    <property type="entry name" value="CYTOCHROME P450 FAMILY MEMBER"/>
    <property type="match status" value="1"/>
</dbReference>
<evidence type="ECO:0000256" key="11">
    <source>
        <dbReference type="SAM" id="Phobius"/>
    </source>
</evidence>
<evidence type="ECO:0000313" key="13">
    <source>
        <dbReference type="Proteomes" id="UP001415857"/>
    </source>
</evidence>
<dbReference type="Gene3D" id="1.10.630.10">
    <property type="entry name" value="Cytochrome P450"/>
    <property type="match status" value="1"/>
</dbReference>
<organism evidence="12 13">
    <name type="scientific">Liquidambar formosana</name>
    <name type="common">Formosan gum</name>
    <dbReference type="NCBI Taxonomy" id="63359"/>
    <lineage>
        <taxon>Eukaryota</taxon>
        <taxon>Viridiplantae</taxon>
        <taxon>Streptophyta</taxon>
        <taxon>Embryophyta</taxon>
        <taxon>Tracheophyta</taxon>
        <taxon>Spermatophyta</taxon>
        <taxon>Magnoliopsida</taxon>
        <taxon>eudicotyledons</taxon>
        <taxon>Gunneridae</taxon>
        <taxon>Pentapetalae</taxon>
        <taxon>Saxifragales</taxon>
        <taxon>Altingiaceae</taxon>
        <taxon>Liquidambar</taxon>
    </lineage>
</organism>
<evidence type="ECO:0008006" key="14">
    <source>
        <dbReference type="Google" id="ProtNLM"/>
    </source>
</evidence>
<dbReference type="EMBL" id="JBBPBK010000012">
    <property type="protein sequence ID" value="KAK9274139.1"/>
    <property type="molecule type" value="Genomic_DNA"/>
</dbReference>
<dbReference type="GO" id="GO:0020037">
    <property type="term" value="F:heme binding"/>
    <property type="evidence" value="ECO:0007669"/>
    <property type="project" value="InterPro"/>
</dbReference>
<evidence type="ECO:0000256" key="7">
    <source>
        <dbReference type="ARBA" id="ARBA00023002"/>
    </source>
</evidence>
<dbReference type="InterPro" id="IPR050665">
    <property type="entry name" value="Cytochrome_P450_Monooxygen"/>
</dbReference>
<keyword evidence="13" id="KW-1185">Reference proteome</keyword>
<keyword evidence="8" id="KW-0408">Iron</keyword>
<gene>
    <name evidence="12" type="ORF">L1049_018953</name>
</gene>
<accession>A0AAP0RAR8</accession>
<dbReference type="InterPro" id="IPR001128">
    <property type="entry name" value="Cyt_P450"/>
</dbReference>
<dbReference type="Pfam" id="PF00067">
    <property type="entry name" value="p450"/>
    <property type="match status" value="1"/>
</dbReference>
<evidence type="ECO:0000256" key="5">
    <source>
        <dbReference type="ARBA" id="ARBA00022723"/>
    </source>
</evidence>
<dbReference type="GO" id="GO:0016705">
    <property type="term" value="F:oxidoreductase activity, acting on paired donors, with incorporation or reduction of molecular oxygen"/>
    <property type="evidence" value="ECO:0007669"/>
    <property type="project" value="InterPro"/>
</dbReference>
<feature type="transmembrane region" description="Helical" evidence="11">
    <location>
        <begin position="12"/>
        <end position="33"/>
    </location>
</feature>
<name>A0AAP0RAR8_LIQFO</name>
<keyword evidence="10 11" id="KW-0472">Membrane</keyword>
<comment type="caution">
    <text evidence="12">The sequence shown here is derived from an EMBL/GenBank/DDBJ whole genome shotgun (WGS) entry which is preliminary data.</text>
</comment>
<comment type="similarity">
    <text evidence="2">Belongs to the cytochrome P450 family.</text>
</comment>
<evidence type="ECO:0000256" key="3">
    <source>
        <dbReference type="ARBA" id="ARBA00022617"/>
    </source>
</evidence>
<reference evidence="12 13" key="1">
    <citation type="journal article" date="2024" name="Plant J.">
        <title>Genome sequences and population genomics reveal climatic adaptation and genomic divergence between two closely related sweetgum species.</title>
        <authorList>
            <person name="Xu W.Q."/>
            <person name="Ren C.Q."/>
            <person name="Zhang X.Y."/>
            <person name="Comes H.P."/>
            <person name="Liu X.H."/>
            <person name="Li Y.G."/>
            <person name="Kettle C.J."/>
            <person name="Jalonen R."/>
            <person name="Gaisberger H."/>
            <person name="Ma Y.Z."/>
            <person name="Qiu Y.X."/>
        </authorList>
    </citation>
    <scope>NUCLEOTIDE SEQUENCE [LARGE SCALE GENOMIC DNA]</scope>
    <source>
        <strain evidence="12">Hangzhou</strain>
    </source>
</reference>
<evidence type="ECO:0000256" key="6">
    <source>
        <dbReference type="ARBA" id="ARBA00022989"/>
    </source>
</evidence>
<proteinExistence type="inferred from homology"/>
<keyword evidence="9" id="KW-0503">Monooxygenase</keyword>
<keyword evidence="3" id="KW-0349">Heme</keyword>
<evidence type="ECO:0000256" key="8">
    <source>
        <dbReference type="ARBA" id="ARBA00023004"/>
    </source>
</evidence>
<keyword evidence="4 11" id="KW-0812">Transmembrane</keyword>
<evidence type="ECO:0000256" key="9">
    <source>
        <dbReference type="ARBA" id="ARBA00023033"/>
    </source>
</evidence>
<dbReference type="Proteomes" id="UP001415857">
    <property type="component" value="Unassembled WGS sequence"/>
</dbReference>
<evidence type="ECO:0000256" key="1">
    <source>
        <dbReference type="ARBA" id="ARBA00004370"/>
    </source>
</evidence>
<evidence type="ECO:0000256" key="4">
    <source>
        <dbReference type="ARBA" id="ARBA00022692"/>
    </source>
</evidence>
<evidence type="ECO:0000256" key="10">
    <source>
        <dbReference type="ARBA" id="ARBA00023136"/>
    </source>
</evidence>
<keyword evidence="5" id="KW-0479">Metal-binding</keyword>
<dbReference type="PANTHER" id="PTHR24282:SF26">
    <property type="entry name" value="CYTOCHROME P450"/>
    <property type="match status" value="1"/>
</dbReference>
<dbReference type="AlphaFoldDB" id="A0AAP0RAR8"/>
<evidence type="ECO:0000313" key="12">
    <source>
        <dbReference type="EMBL" id="KAK9274139.1"/>
    </source>
</evidence>
<evidence type="ECO:0000256" key="2">
    <source>
        <dbReference type="ARBA" id="ARBA00010617"/>
    </source>
</evidence>
<keyword evidence="7" id="KW-0560">Oxidoreductase</keyword>